<evidence type="ECO:0000259" key="7">
    <source>
        <dbReference type="Pfam" id="PF08244"/>
    </source>
</evidence>
<dbReference type="Gene3D" id="2.60.120.560">
    <property type="entry name" value="Exo-inulinase, domain 1"/>
    <property type="match status" value="1"/>
</dbReference>
<dbReference type="InterPro" id="IPR013320">
    <property type="entry name" value="ConA-like_dom_sf"/>
</dbReference>
<dbReference type="Pfam" id="PF00251">
    <property type="entry name" value="Glyco_hydro_32N"/>
    <property type="match status" value="1"/>
</dbReference>
<keyword evidence="9" id="KW-1185">Reference proteome</keyword>
<keyword evidence="5" id="KW-0732">Signal</keyword>
<feature type="chain" id="PRO_5045085540" evidence="5">
    <location>
        <begin position="19"/>
        <end position="530"/>
    </location>
</feature>
<accession>A0ABR7CJB8</accession>
<dbReference type="SMART" id="SM00640">
    <property type="entry name" value="Glyco_32"/>
    <property type="match status" value="1"/>
</dbReference>
<keyword evidence="3 4" id="KW-0326">Glycosidase</keyword>
<evidence type="ECO:0000256" key="2">
    <source>
        <dbReference type="ARBA" id="ARBA00022801"/>
    </source>
</evidence>
<dbReference type="Gene3D" id="2.115.10.20">
    <property type="entry name" value="Glycosyl hydrolase domain, family 43"/>
    <property type="match status" value="1"/>
</dbReference>
<dbReference type="InterPro" id="IPR013148">
    <property type="entry name" value="Glyco_hydro_32_N"/>
</dbReference>
<evidence type="ECO:0000313" key="9">
    <source>
        <dbReference type="Proteomes" id="UP000636891"/>
    </source>
</evidence>
<feature type="domain" description="Glycosyl hydrolase family 32 N-terminal" evidence="6">
    <location>
        <begin position="35"/>
        <end position="358"/>
    </location>
</feature>
<dbReference type="RefSeq" id="WP_145996496.1">
    <property type="nucleotide sequence ID" value="NZ_JACOOK010000001.1"/>
</dbReference>
<sequence length="530" mass="59556">MKRKITALLFACCVTTLAAQSGQPQPPENYRPRIHFSPAKGWMSDPNGLVYYDGEYHLCYQHIPFDENGNLPWGGMHWGHAVSRDLLNWQHMPIALAPDSLGYIFSGCCVADLNNTSGLGTAADPPILAIFTYYDPVAAAQGRIETQSQGLAYSIDRGRTWTKYAANPVLPNPGIADFRDPHIVRHEPSGQWIMVLTAGKAVRFYGSPDCLHWEYLSEFGHDRGSHVGPWECPDLFPLRVEGSKEIKWVLLASVVNFTETPDKLATATQYFIGDFDGKHFTSEQTDTLWIDYGKDNYAGITFDNAPDDRRIFVGWMHSHQYAAAAQGHTTQSWSGAATFPRELSIVRSADGYRLKSKPVRELERLRGRSVKLKRQKINRTATLSDRIPFDKAPIELDLTFDGIDGPDAPSRYGIRLRNDLGEYVSMEYDRKKRLFRVDRTQAAAVRFSDPFASVQTAPYEPETGTMRWRLLVDVASMELFAADGRIVFTDVFFPGKPFDIIELFTEGGNVTLKKGDVTALETIRCNPVEP</sequence>
<dbReference type="InterPro" id="IPR013189">
    <property type="entry name" value="Glyco_hydro_32_C"/>
</dbReference>
<dbReference type="PANTHER" id="PTHR42800">
    <property type="entry name" value="EXOINULINASE INUD (AFU_ORTHOLOGUE AFUA_5G00480)"/>
    <property type="match status" value="1"/>
</dbReference>
<evidence type="ECO:0000313" key="8">
    <source>
        <dbReference type="EMBL" id="MBC5615736.1"/>
    </source>
</evidence>
<feature type="signal peptide" evidence="5">
    <location>
        <begin position="1"/>
        <end position="18"/>
    </location>
</feature>
<dbReference type="Pfam" id="PF08244">
    <property type="entry name" value="Glyco_hydro_32C"/>
    <property type="match status" value="1"/>
</dbReference>
<dbReference type="Proteomes" id="UP000636891">
    <property type="component" value="Unassembled WGS sequence"/>
</dbReference>
<evidence type="ECO:0000256" key="4">
    <source>
        <dbReference type="RuleBase" id="RU362110"/>
    </source>
</evidence>
<protein>
    <submittedName>
        <fullName evidence="8">Glycoside hydrolase family 32 protein</fullName>
    </submittedName>
</protein>
<keyword evidence="2 4" id="KW-0378">Hydrolase</keyword>
<organism evidence="8 9">
    <name type="scientific">Alistipes hominis</name>
    <dbReference type="NCBI Taxonomy" id="2763015"/>
    <lineage>
        <taxon>Bacteria</taxon>
        <taxon>Pseudomonadati</taxon>
        <taxon>Bacteroidota</taxon>
        <taxon>Bacteroidia</taxon>
        <taxon>Bacteroidales</taxon>
        <taxon>Rikenellaceae</taxon>
        <taxon>Alistipes</taxon>
    </lineage>
</organism>
<reference evidence="8 9" key="1">
    <citation type="submission" date="2020-08" db="EMBL/GenBank/DDBJ databases">
        <title>Genome public.</title>
        <authorList>
            <person name="Liu C."/>
            <person name="Sun Q."/>
        </authorList>
    </citation>
    <scope>NUCLEOTIDE SEQUENCE [LARGE SCALE GENOMIC DNA]</scope>
    <source>
        <strain evidence="8 9">New-7</strain>
    </source>
</reference>
<gene>
    <name evidence="8" type="ORF">H8S08_01705</name>
</gene>
<dbReference type="CDD" id="cd18622">
    <property type="entry name" value="GH32_Inu-like"/>
    <property type="match status" value="1"/>
</dbReference>
<dbReference type="PANTHER" id="PTHR42800:SF1">
    <property type="entry name" value="EXOINULINASE INUD (AFU_ORTHOLOGUE AFUA_5G00480)"/>
    <property type="match status" value="1"/>
</dbReference>
<feature type="domain" description="Glycosyl hydrolase family 32 C-terminal" evidence="7">
    <location>
        <begin position="361"/>
        <end position="517"/>
    </location>
</feature>
<dbReference type="InterPro" id="IPR023296">
    <property type="entry name" value="Glyco_hydro_beta-prop_sf"/>
</dbReference>
<dbReference type="GO" id="GO:0016787">
    <property type="term" value="F:hydrolase activity"/>
    <property type="evidence" value="ECO:0007669"/>
    <property type="project" value="UniProtKB-KW"/>
</dbReference>
<dbReference type="SUPFAM" id="SSF49899">
    <property type="entry name" value="Concanavalin A-like lectins/glucanases"/>
    <property type="match status" value="1"/>
</dbReference>
<dbReference type="SUPFAM" id="SSF75005">
    <property type="entry name" value="Arabinanase/levansucrase/invertase"/>
    <property type="match status" value="1"/>
</dbReference>
<evidence type="ECO:0000256" key="3">
    <source>
        <dbReference type="ARBA" id="ARBA00023295"/>
    </source>
</evidence>
<evidence type="ECO:0000256" key="1">
    <source>
        <dbReference type="ARBA" id="ARBA00009902"/>
    </source>
</evidence>
<dbReference type="EMBL" id="JACOOK010000001">
    <property type="protein sequence ID" value="MBC5615736.1"/>
    <property type="molecule type" value="Genomic_DNA"/>
</dbReference>
<comment type="caution">
    <text evidence="8">The sequence shown here is derived from an EMBL/GenBank/DDBJ whole genome shotgun (WGS) entry which is preliminary data.</text>
</comment>
<evidence type="ECO:0000259" key="6">
    <source>
        <dbReference type="Pfam" id="PF00251"/>
    </source>
</evidence>
<comment type="similarity">
    <text evidence="1 4">Belongs to the glycosyl hydrolase 32 family.</text>
</comment>
<name>A0ABR7CJB8_9BACT</name>
<proteinExistence type="inferred from homology"/>
<dbReference type="InterPro" id="IPR001362">
    <property type="entry name" value="Glyco_hydro_32"/>
</dbReference>
<evidence type="ECO:0000256" key="5">
    <source>
        <dbReference type="SAM" id="SignalP"/>
    </source>
</evidence>